<feature type="transmembrane region" description="Helical" evidence="7">
    <location>
        <begin position="512"/>
        <end position="531"/>
    </location>
</feature>
<evidence type="ECO:0000256" key="5">
    <source>
        <dbReference type="ARBA" id="ARBA00023136"/>
    </source>
</evidence>
<dbReference type="InterPro" id="IPR002293">
    <property type="entry name" value="AA/rel_permease1"/>
</dbReference>
<organism evidence="8 9">
    <name type="scientific">Cordyceps javanica</name>
    <dbReference type="NCBI Taxonomy" id="43265"/>
    <lineage>
        <taxon>Eukaryota</taxon>
        <taxon>Fungi</taxon>
        <taxon>Dikarya</taxon>
        <taxon>Ascomycota</taxon>
        <taxon>Pezizomycotina</taxon>
        <taxon>Sordariomycetes</taxon>
        <taxon>Hypocreomycetidae</taxon>
        <taxon>Hypocreales</taxon>
        <taxon>Cordycipitaceae</taxon>
        <taxon>Cordyceps</taxon>
    </lineage>
</organism>
<feature type="transmembrane region" description="Helical" evidence="7">
    <location>
        <begin position="390"/>
        <end position="408"/>
    </location>
</feature>
<keyword evidence="2" id="KW-0813">Transport</keyword>
<keyword evidence="6" id="KW-0539">Nucleus</keyword>
<dbReference type="Pfam" id="PF11951">
    <property type="entry name" value="Fungal_trans_2"/>
    <property type="match status" value="1"/>
</dbReference>
<keyword evidence="5 7" id="KW-0472">Membrane</keyword>
<feature type="transmembrane region" description="Helical" evidence="7">
    <location>
        <begin position="414"/>
        <end position="440"/>
    </location>
</feature>
<feature type="transmembrane region" description="Helical" evidence="7">
    <location>
        <begin position="53"/>
        <end position="70"/>
    </location>
</feature>
<evidence type="ECO:0000256" key="1">
    <source>
        <dbReference type="ARBA" id="ARBA00004141"/>
    </source>
</evidence>
<sequence length="904" mass="99130">MSFHGENHELAEVAPAAHKAGGSVKHPEDISQREYEDRVQLMRLGKKSVLKRNFSFLTILGFSCAVLVTWEGTLMSFAPGLANGGPAGLVYGFLFVWAGNLTVFSTLCELVSMAPTSGGQYHWVSMLAPRSSAKFLSYITGWLTVAGWQGTAASGAYLAGSMLQGLVSFTMPAYAGQTWQGTLIVWAVVLVAVFINTVVSSALPKIEGMILVLHIVGFFGVLITLLTFGTHSPASDVFTTFRNEGGWPTQGLSFFVGLLGLIYSFAGVDCSFHMCEEVQNPSVAVPRSIMGSLLINGLMGLGMVLAMLFAATDIDAALKSSSGYPFIEIFYQATGSKAGTAVMASLIIFMTISAVVGVIATTSRMFWAFARDRAMPAWRTLSKVDPTTHVPIWAIGVTSLISCLLALINIGSTVVYNALVSLSISGLYSSYLIASALLLYRRCTNGFALPDASSHPAIADANNAQGLVWGPWHVPGIIGIINNSLACAYLLTMWFFSFWPPAPVSEAKDMNFSVLMTGSVVIFSVVYYLIWAKKDYKGPIREPKVDSPIKVVDPEEHMRQYRPDMHISRQESLPSSEPGSWPGINHLWRMFFDYMARAIQHLNHCIAADFPPRHNLYRIVDLLSIELDMIDSTFWQAHCKGFLALVEAYGGVDTVIKSASNPSPLLALQFVFIHGLICNTSGSVDDQISEFNSFKEAEILRIYNNMYFRVFPCPSSLFLAIVQITRLRVLAATLGSSSPELLSAAELISGTAYDFVPDRWTESYKLPPDPQIYTYARVFKATTILYALLSLPGSLVKPFRRAEAANGRDTRLHYRNMLFSAITKASAVKIGMAGMCWPLAVLGVALYDGSPEEQDRVLWWLRDMESLETVSSGPVMLQKLLPAFWNSGKRGWEDCYYGLFQIAA</sequence>
<keyword evidence="9" id="KW-1185">Reference proteome</keyword>
<dbReference type="GO" id="GO:0016020">
    <property type="term" value="C:membrane"/>
    <property type="evidence" value="ECO:0007669"/>
    <property type="project" value="UniProtKB-SubCell"/>
</dbReference>
<dbReference type="InterPro" id="IPR021858">
    <property type="entry name" value="Fun_TF"/>
</dbReference>
<comment type="subcellular location">
    <subcellularLocation>
        <location evidence="1">Membrane</location>
        <topology evidence="1">Multi-pass membrane protein</topology>
    </subcellularLocation>
</comment>
<dbReference type="GO" id="GO:0022857">
    <property type="term" value="F:transmembrane transporter activity"/>
    <property type="evidence" value="ECO:0007669"/>
    <property type="project" value="InterPro"/>
</dbReference>
<comment type="caution">
    <text evidence="8">The sequence shown here is derived from an EMBL/GenBank/DDBJ whole genome shotgun (WGS) entry which is preliminary data.</text>
</comment>
<dbReference type="EMBL" id="SPUK01000011">
    <property type="protein sequence ID" value="TQV93820.1"/>
    <property type="molecule type" value="Genomic_DNA"/>
</dbReference>
<dbReference type="AlphaFoldDB" id="A0A545VS98"/>
<keyword evidence="4 7" id="KW-1133">Transmembrane helix</keyword>
<evidence type="ECO:0000256" key="6">
    <source>
        <dbReference type="ARBA" id="ARBA00023242"/>
    </source>
</evidence>
<evidence type="ECO:0000256" key="7">
    <source>
        <dbReference type="SAM" id="Phobius"/>
    </source>
</evidence>
<feature type="transmembrane region" description="Helical" evidence="7">
    <location>
        <begin position="90"/>
        <end position="114"/>
    </location>
</feature>
<feature type="transmembrane region" description="Helical" evidence="7">
    <location>
        <begin position="480"/>
        <end position="500"/>
    </location>
</feature>
<evidence type="ECO:0000313" key="9">
    <source>
        <dbReference type="Proteomes" id="UP000315783"/>
    </source>
</evidence>
<evidence type="ECO:0000256" key="2">
    <source>
        <dbReference type="ARBA" id="ARBA00022448"/>
    </source>
</evidence>
<feature type="transmembrane region" description="Helical" evidence="7">
    <location>
        <begin position="211"/>
        <end position="231"/>
    </location>
</feature>
<dbReference type="OrthoDB" id="10054429at2759"/>
<evidence type="ECO:0000313" key="8">
    <source>
        <dbReference type="EMBL" id="TQV93820.1"/>
    </source>
</evidence>
<feature type="transmembrane region" description="Helical" evidence="7">
    <location>
        <begin position="251"/>
        <end position="272"/>
    </location>
</feature>
<gene>
    <name evidence="8" type="ORF">IF1G_07552</name>
</gene>
<feature type="transmembrane region" description="Helical" evidence="7">
    <location>
        <begin position="135"/>
        <end position="159"/>
    </location>
</feature>
<feature type="transmembrane region" description="Helical" evidence="7">
    <location>
        <begin position="293"/>
        <end position="312"/>
    </location>
</feature>
<feature type="transmembrane region" description="Helical" evidence="7">
    <location>
        <begin position="346"/>
        <end position="369"/>
    </location>
</feature>
<dbReference type="PANTHER" id="PTHR45649">
    <property type="entry name" value="AMINO-ACID PERMEASE BAT1"/>
    <property type="match status" value="1"/>
</dbReference>
<proteinExistence type="predicted"/>
<evidence type="ECO:0000256" key="3">
    <source>
        <dbReference type="ARBA" id="ARBA00022692"/>
    </source>
</evidence>
<reference evidence="8 9" key="1">
    <citation type="journal article" date="2019" name="Appl. Microbiol. Biotechnol.">
        <title>Genome sequence of Isaria javanica and comparative genome analysis insights into family S53 peptidase evolution in fungal entomopathogens.</title>
        <authorList>
            <person name="Lin R."/>
            <person name="Zhang X."/>
            <person name="Xin B."/>
            <person name="Zou M."/>
            <person name="Gao Y."/>
            <person name="Qin F."/>
            <person name="Hu Q."/>
            <person name="Xie B."/>
            <person name="Cheng X."/>
        </authorList>
    </citation>
    <scope>NUCLEOTIDE SEQUENCE [LARGE SCALE GENOMIC DNA]</scope>
    <source>
        <strain evidence="8 9">IJ1G</strain>
    </source>
</reference>
<dbReference type="STRING" id="43265.A0A545VS98"/>
<evidence type="ECO:0000256" key="4">
    <source>
        <dbReference type="ARBA" id="ARBA00022989"/>
    </source>
</evidence>
<feature type="transmembrane region" description="Helical" evidence="7">
    <location>
        <begin position="179"/>
        <end position="199"/>
    </location>
</feature>
<dbReference type="PANTHER" id="PTHR45649:SF1">
    <property type="entry name" value="TRANSPORTER, PUTATIVE (EUROFUNG)-RELATED"/>
    <property type="match status" value="1"/>
</dbReference>
<name>A0A545VS98_9HYPO</name>
<dbReference type="Pfam" id="PF13520">
    <property type="entry name" value="AA_permease_2"/>
    <property type="match status" value="1"/>
</dbReference>
<keyword evidence="3 7" id="KW-0812">Transmembrane</keyword>
<accession>A0A545VS98</accession>
<dbReference type="Gene3D" id="1.20.1740.10">
    <property type="entry name" value="Amino acid/polyamine transporter I"/>
    <property type="match status" value="1"/>
</dbReference>
<protein>
    <submittedName>
        <fullName evidence="8">GABA permease</fullName>
    </submittedName>
</protein>
<dbReference type="Proteomes" id="UP000315783">
    <property type="component" value="Unassembled WGS sequence"/>
</dbReference>